<gene>
    <name evidence="7" type="ORF">HMA55_05190</name>
</gene>
<keyword evidence="4 6" id="KW-0472">Membrane</keyword>
<dbReference type="RefSeq" id="WP_181191993.1">
    <property type="nucleotide sequence ID" value="NZ_JABFED010000002.1"/>
</dbReference>
<proteinExistence type="predicted"/>
<sequence length="199" mass="19622">MTDVMSRPNAECPDDCPGLADAGVDRQDPGTGERLNRLRAAVLGANDGIVSTAAVVVGVAGATSDQTTIAMSGLAAVIGGAVSMALGEYVSVSSQRDSERAMGLPAHAQVNPWSAGIASFFSFLLGAALPFATALLAPAAWRIAAIFGITLVALALTGALSAKLGGAPVGRSVARIVVGGSLALAATFAIGSLFGANVG</sequence>
<comment type="subcellular location">
    <subcellularLocation>
        <location evidence="1">Endomembrane system</location>
        <topology evidence="1">Multi-pass membrane protein</topology>
    </subcellularLocation>
</comment>
<dbReference type="GO" id="GO:0005384">
    <property type="term" value="F:manganese ion transmembrane transporter activity"/>
    <property type="evidence" value="ECO:0007669"/>
    <property type="project" value="InterPro"/>
</dbReference>
<feature type="transmembrane region" description="Helical" evidence="6">
    <location>
        <begin position="139"/>
        <end position="161"/>
    </location>
</feature>
<feature type="transmembrane region" description="Helical" evidence="6">
    <location>
        <begin position="69"/>
        <end position="92"/>
    </location>
</feature>
<dbReference type="GO" id="GO:0030026">
    <property type="term" value="P:intracellular manganese ion homeostasis"/>
    <property type="evidence" value="ECO:0007669"/>
    <property type="project" value="InterPro"/>
</dbReference>
<feature type="transmembrane region" description="Helical" evidence="6">
    <location>
        <begin position="40"/>
        <end position="63"/>
    </location>
</feature>
<evidence type="ECO:0008006" key="9">
    <source>
        <dbReference type="Google" id="ProtNLM"/>
    </source>
</evidence>
<evidence type="ECO:0000313" key="8">
    <source>
        <dbReference type="Proteomes" id="UP000577408"/>
    </source>
</evidence>
<evidence type="ECO:0000313" key="7">
    <source>
        <dbReference type="EMBL" id="MBA1837303.1"/>
    </source>
</evidence>
<dbReference type="EMBL" id="JABFED010000002">
    <property type="protein sequence ID" value="MBA1837303.1"/>
    <property type="molecule type" value="Genomic_DNA"/>
</dbReference>
<dbReference type="Proteomes" id="UP000577408">
    <property type="component" value="Unassembled WGS sequence"/>
</dbReference>
<evidence type="ECO:0000256" key="6">
    <source>
        <dbReference type="SAM" id="Phobius"/>
    </source>
</evidence>
<dbReference type="AlphaFoldDB" id="A0A7V9A1Q4"/>
<keyword evidence="3 6" id="KW-1133">Transmembrane helix</keyword>
<protein>
    <recommendedName>
        <fullName evidence="9">VIT family protein</fullName>
    </recommendedName>
</protein>
<accession>A0A7V9A1Q4</accession>
<dbReference type="InterPro" id="IPR008217">
    <property type="entry name" value="Ccc1_fam"/>
</dbReference>
<evidence type="ECO:0000256" key="3">
    <source>
        <dbReference type="ARBA" id="ARBA00022989"/>
    </source>
</evidence>
<feature type="transmembrane region" description="Helical" evidence="6">
    <location>
        <begin position="113"/>
        <end position="133"/>
    </location>
</feature>
<evidence type="ECO:0000256" key="4">
    <source>
        <dbReference type="ARBA" id="ARBA00023136"/>
    </source>
</evidence>
<name>A0A7V9A1Q4_9CORY</name>
<evidence type="ECO:0000256" key="5">
    <source>
        <dbReference type="SAM" id="MobiDB-lite"/>
    </source>
</evidence>
<dbReference type="Pfam" id="PF01988">
    <property type="entry name" value="VIT1"/>
    <property type="match status" value="2"/>
</dbReference>
<feature type="region of interest" description="Disordered" evidence="5">
    <location>
        <begin position="1"/>
        <end position="31"/>
    </location>
</feature>
<reference evidence="7 8" key="1">
    <citation type="submission" date="2020-05" db="EMBL/GenBank/DDBJ databases">
        <title>Descriptions of Corynebacterium xxxx sp. nov., Corynebacterium yyyy sp. nov. and Corynebacterium zzzz sp. nov.</title>
        <authorList>
            <person name="Zhang G."/>
        </authorList>
    </citation>
    <scope>NUCLEOTIDE SEQUENCE [LARGE SCALE GENOMIC DNA]</scope>
    <source>
        <strain evidence="8">zg-913</strain>
    </source>
</reference>
<dbReference type="PANTHER" id="PTHR31851">
    <property type="entry name" value="FE(2+)/MN(2+) TRANSPORTER PCL1"/>
    <property type="match status" value="1"/>
</dbReference>
<feature type="transmembrane region" description="Helical" evidence="6">
    <location>
        <begin position="173"/>
        <end position="196"/>
    </location>
</feature>
<organism evidence="7 8">
    <name type="scientific">Corynebacterium wankanglinii</name>
    <dbReference type="NCBI Taxonomy" id="2735136"/>
    <lineage>
        <taxon>Bacteria</taxon>
        <taxon>Bacillati</taxon>
        <taxon>Actinomycetota</taxon>
        <taxon>Actinomycetes</taxon>
        <taxon>Mycobacteriales</taxon>
        <taxon>Corynebacteriaceae</taxon>
        <taxon>Corynebacterium</taxon>
    </lineage>
</organism>
<evidence type="ECO:0000256" key="2">
    <source>
        <dbReference type="ARBA" id="ARBA00022692"/>
    </source>
</evidence>
<comment type="caution">
    <text evidence="7">The sequence shown here is derived from an EMBL/GenBank/DDBJ whole genome shotgun (WGS) entry which is preliminary data.</text>
</comment>
<evidence type="ECO:0000256" key="1">
    <source>
        <dbReference type="ARBA" id="ARBA00004127"/>
    </source>
</evidence>
<dbReference type="GO" id="GO:0012505">
    <property type="term" value="C:endomembrane system"/>
    <property type="evidence" value="ECO:0007669"/>
    <property type="project" value="UniProtKB-SubCell"/>
</dbReference>
<keyword evidence="2 6" id="KW-0812">Transmembrane</keyword>
<keyword evidence="8" id="KW-1185">Reference proteome</keyword>